<dbReference type="SUPFAM" id="SSF54862">
    <property type="entry name" value="4Fe-4S ferredoxins"/>
    <property type="match status" value="1"/>
</dbReference>
<keyword evidence="1" id="KW-0004">4Fe-4S</keyword>
<evidence type="ECO:0000313" key="7">
    <source>
        <dbReference type="Proteomes" id="UP000051373"/>
    </source>
</evidence>
<dbReference type="PROSITE" id="PS00198">
    <property type="entry name" value="4FE4S_FER_1"/>
    <property type="match status" value="1"/>
</dbReference>
<accession>A0A0S8FRS2</accession>
<dbReference type="Gene3D" id="3.30.70.20">
    <property type="match status" value="1"/>
</dbReference>
<dbReference type="InterPro" id="IPR017900">
    <property type="entry name" value="4Fe4S_Fe_S_CS"/>
</dbReference>
<dbReference type="InterPro" id="IPR017896">
    <property type="entry name" value="4Fe4S_Fe-S-bd"/>
</dbReference>
<dbReference type="GO" id="GO:0051539">
    <property type="term" value="F:4 iron, 4 sulfur cluster binding"/>
    <property type="evidence" value="ECO:0007669"/>
    <property type="project" value="UniProtKB-KW"/>
</dbReference>
<feature type="domain" description="4Fe-4S ferredoxin-type" evidence="5">
    <location>
        <begin position="187"/>
        <end position="216"/>
    </location>
</feature>
<evidence type="ECO:0000256" key="4">
    <source>
        <dbReference type="ARBA" id="ARBA00023014"/>
    </source>
</evidence>
<name>A0A0S8FRS2_UNCW3</name>
<gene>
    <name evidence="6" type="ORF">AMJ83_09680</name>
</gene>
<evidence type="ECO:0000256" key="3">
    <source>
        <dbReference type="ARBA" id="ARBA00023004"/>
    </source>
</evidence>
<dbReference type="InterPro" id="IPR050157">
    <property type="entry name" value="PSI_iron-sulfur_center"/>
</dbReference>
<dbReference type="EMBL" id="LJUJ01000025">
    <property type="protein sequence ID" value="KPK62818.1"/>
    <property type="molecule type" value="Genomic_DNA"/>
</dbReference>
<dbReference type="PANTHER" id="PTHR24960">
    <property type="entry name" value="PHOTOSYSTEM I IRON-SULFUR CENTER-RELATED"/>
    <property type="match status" value="1"/>
</dbReference>
<feature type="domain" description="4Fe-4S ferredoxin-type" evidence="5">
    <location>
        <begin position="158"/>
        <end position="186"/>
    </location>
</feature>
<sequence>MLTVFDRLIDIAGGLKILQKKSPSAIKLHVGENENINYVNPRYVQRLVELIDKAGGQSFLTDTTTLYAGRRFRADLHIDLAKEHGFDFAPMIIADGLYGDDYVEIDGAKVASLFGHIDTMFCVSHFKGHLNCGFGGALKNLGMGCGAKGGKLEMHSRSKPYIDDERCTACLTCLEYCIHDAIKESKDTVKIDKGKCTGCAGCMSVCPERAIKFSWNAASTDIQKGIAKYAASALKDKKVFYLNFLINISPNCDCFHTNEPMIAPDVGILASFDPVSIDQACYDFVKEPIDKLHPEVDAQVQLMYAEKFGAGERNYEIKSI</sequence>
<evidence type="ECO:0000256" key="2">
    <source>
        <dbReference type="ARBA" id="ARBA00022723"/>
    </source>
</evidence>
<evidence type="ECO:0000313" key="6">
    <source>
        <dbReference type="EMBL" id="KPK62818.1"/>
    </source>
</evidence>
<dbReference type="Proteomes" id="UP000051373">
    <property type="component" value="Unassembled WGS sequence"/>
</dbReference>
<dbReference type="PATRIC" id="fig|1703779.3.peg.1377"/>
<dbReference type="Pfam" id="PF04015">
    <property type="entry name" value="DUF362"/>
    <property type="match status" value="1"/>
</dbReference>
<reference evidence="6 7" key="1">
    <citation type="journal article" date="2015" name="Microbiome">
        <title>Genomic resolution of linkages in carbon, nitrogen, and sulfur cycling among widespread estuary sediment bacteria.</title>
        <authorList>
            <person name="Baker B.J."/>
            <person name="Lazar C.S."/>
            <person name="Teske A.P."/>
            <person name="Dick G.J."/>
        </authorList>
    </citation>
    <scope>NUCLEOTIDE SEQUENCE [LARGE SCALE GENOMIC DNA]</scope>
    <source>
        <strain evidence="6">SM23_42</strain>
    </source>
</reference>
<dbReference type="PROSITE" id="PS51379">
    <property type="entry name" value="4FE4S_FER_2"/>
    <property type="match status" value="2"/>
</dbReference>
<dbReference type="AlphaFoldDB" id="A0A0S8FRS2"/>
<keyword evidence="4" id="KW-0411">Iron-sulfur</keyword>
<keyword evidence="3" id="KW-0408">Iron</keyword>
<dbReference type="GO" id="GO:0046872">
    <property type="term" value="F:metal ion binding"/>
    <property type="evidence" value="ECO:0007669"/>
    <property type="project" value="UniProtKB-KW"/>
</dbReference>
<dbReference type="STRING" id="1703779.AMJ83_09680"/>
<organism evidence="6 7">
    <name type="scientific">candidate division WOR_3 bacterium SM23_42</name>
    <dbReference type="NCBI Taxonomy" id="1703779"/>
    <lineage>
        <taxon>Bacteria</taxon>
        <taxon>Bacteria division WOR-3</taxon>
    </lineage>
</organism>
<evidence type="ECO:0000259" key="5">
    <source>
        <dbReference type="PROSITE" id="PS51379"/>
    </source>
</evidence>
<comment type="caution">
    <text evidence="6">The sequence shown here is derived from an EMBL/GenBank/DDBJ whole genome shotgun (WGS) entry which is preliminary data.</text>
</comment>
<protein>
    <recommendedName>
        <fullName evidence="5">4Fe-4S ferredoxin-type domain-containing protein</fullName>
    </recommendedName>
</protein>
<evidence type="ECO:0000256" key="1">
    <source>
        <dbReference type="ARBA" id="ARBA00022485"/>
    </source>
</evidence>
<dbReference type="PANTHER" id="PTHR24960:SF83">
    <property type="entry name" value="4FE-4S FERREDOXIN-TYPE DOMAIN-CONTAINING PROTEIN"/>
    <property type="match status" value="1"/>
</dbReference>
<dbReference type="InterPro" id="IPR007160">
    <property type="entry name" value="DUF362"/>
</dbReference>
<keyword evidence="2" id="KW-0479">Metal-binding</keyword>
<proteinExistence type="predicted"/>